<evidence type="ECO:0000313" key="4">
    <source>
        <dbReference type="Proteomes" id="UP001412067"/>
    </source>
</evidence>
<accession>A0ABR2MIG4</accession>
<reference evidence="3 4" key="1">
    <citation type="journal article" date="2022" name="Nat. Plants">
        <title>Genomes of leafy and leafless Platanthera orchids illuminate the evolution of mycoheterotrophy.</title>
        <authorList>
            <person name="Li M.H."/>
            <person name="Liu K.W."/>
            <person name="Li Z."/>
            <person name="Lu H.C."/>
            <person name="Ye Q.L."/>
            <person name="Zhang D."/>
            <person name="Wang J.Y."/>
            <person name="Li Y.F."/>
            <person name="Zhong Z.M."/>
            <person name="Liu X."/>
            <person name="Yu X."/>
            <person name="Liu D.K."/>
            <person name="Tu X.D."/>
            <person name="Liu B."/>
            <person name="Hao Y."/>
            <person name="Liao X.Y."/>
            <person name="Jiang Y.T."/>
            <person name="Sun W.H."/>
            <person name="Chen J."/>
            <person name="Chen Y.Q."/>
            <person name="Ai Y."/>
            <person name="Zhai J.W."/>
            <person name="Wu S.S."/>
            <person name="Zhou Z."/>
            <person name="Hsiao Y.Y."/>
            <person name="Wu W.L."/>
            <person name="Chen Y.Y."/>
            <person name="Lin Y.F."/>
            <person name="Hsu J.L."/>
            <person name="Li C.Y."/>
            <person name="Wang Z.W."/>
            <person name="Zhao X."/>
            <person name="Zhong W.Y."/>
            <person name="Ma X.K."/>
            <person name="Ma L."/>
            <person name="Huang J."/>
            <person name="Chen G.Z."/>
            <person name="Huang M.Z."/>
            <person name="Huang L."/>
            <person name="Peng D.H."/>
            <person name="Luo Y.B."/>
            <person name="Zou S.Q."/>
            <person name="Chen S.P."/>
            <person name="Lan S."/>
            <person name="Tsai W.C."/>
            <person name="Van de Peer Y."/>
            <person name="Liu Z.J."/>
        </authorList>
    </citation>
    <scope>NUCLEOTIDE SEQUENCE [LARGE SCALE GENOMIC DNA]</scope>
    <source>
        <strain evidence="3">Lor288</strain>
    </source>
</reference>
<evidence type="ECO:0000259" key="2">
    <source>
        <dbReference type="PROSITE" id="PS51004"/>
    </source>
</evidence>
<gene>
    <name evidence="3" type="ORF">KSP40_PGU002933</name>
</gene>
<dbReference type="EMBL" id="JBBWWR010000007">
    <property type="protein sequence ID" value="KAK8963783.1"/>
    <property type="molecule type" value="Genomic_DNA"/>
</dbReference>
<name>A0ABR2MIG4_9ASPA</name>
<keyword evidence="1" id="KW-1133">Transmembrane helix</keyword>
<feature type="transmembrane region" description="Helical" evidence="1">
    <location>
        <begin position="15"/>
        <end position="35"/>
    </location>
</feature>
<keyword evidence="1" id="KW-0472">Membrane</keyword>
<keyword evidence="4" id="KW-1185">Reference proteome</keyword>
<dbReference type="InterPro" id="IPR001627">
    <property type="entry name" value="Semap_dom"/>
</dbReference>
<keyword evidence="1" id="KW-0812">Transmembrane</keyword>
<proteinExistence type="predicted"/>
<comment type="caution">
    <text evidence="3">The sequence shown here is derived from an EMBL/GenBank/DDBJ whole genome shotgun (WGS) entry which is preliminary data.</text>
</comment>
<evidence type="ECO:0000256" key="1">
    <source>
        <dbReference type="SAM" id="Phobius"/>
    </source>
</evidence>
<organism evidence="3 4">
    <name type="scientific">Platanthera guangdongensis</name>
    <dbReference type="NCBI Taxonomy" id="2320717"/>
    <lineage>
        <taxon>Eukaryota</taxon>
        <taxon>Viridiplantae</taxon>
        <taxon>Streptophyta</taxon>
        <taxon>Embryophyta</taxon>
        <taxon>Tracheophyta</taxon>
        <taxon>Spermatophyta</taxon>
        <taxon>Magnoliopsida</taxon>
        <taxon>Liliopsida</taxon>
        <taxon>Asparagales</taxon>
        <taxon>Orchidaceae</taxon>
        <taxon>Orchidoideae</taxon>
        <taxon>Orchideae</taxon>
        <taxon>Orchidinae</taxon>
        <taxon>Platanthera</taxon>
    </lineage>
</organism>
<evidence type="ECO:0000313" key="3">
    <source>
        <dbReference type="EMBL" id="KAK8963783.1"/>
    </source>
</evidence>
<sequence length="73" mass="8611">MRFATLIAGDSSLNLAFYSNAFTYFELYFFFFTFYRCRLCSLSYHVFSHLNSVCKVDMFGPASLYIASFWICF</sequence>
<dbReference type="Proteomes" id="UP001412067">
    <property type="component" value="Unassembled WGS sequence"/>
</dbReference>
<protein>
    <recommendedName>
        <fullName evidence="2">Sema domain-containing protein</fullName>
    </recommendedName>
</protein>
<feature type="domain" description="Sema" evidence="2">
    <location>
        <begin position="1"/>
        <end position="73"/>
    </location>
</feature>
<dbReference type="PROSITE" id="PS51004">
    <property type="entry name" value="SEMA"/>
    <property type="match status" value="1"/>
</dbReference>